<evidence type="ECO:0000256" key="13">
    <source>
        <dbReference type="PIRSR" id="PIRSR602401-1"/>
    </source>
</evidence>
<reference evidence="19 20" key="5">
    <citation type="submission" date="2025-04" db="UniProtKB">
        <authorList>
            <consortium name="RefSeq"/>
        </authorList>
    </citation>
    <scope>IDENTIFICATION</scope>
    <source>
        <strain evidence="20">DH4</strain>
        <tissue evidence="20">Whole body</tissue>
    </source>
</reference>
<dbReference type="RefSeq" id="NP_001191991.1">
    <property type="nucleotide sequence ID" value="NM_001205062.1"/>
</dbReference>
<dbReference type="OrthoDB" id="2789670at2759"/>
<accession>A0A8B6WZN6</accession>
<dbReference type="EnsemblMetazoa" id="NM_001205062">
    <property type="protein sequence ID" value="NP_001191991"/>
    <property type="gene ID" value="GeneID_408383"/>
</dbReference>
<dbReference type="GO" id="GO:0004497">
    <property type="term" value="F:monooxygenase activity"/>
    <property type="evidence" value="ECO:0007669"/>
    <property type="project" value="UniProtKB-KW"/>
</dbReference>
<dbReference type="EMBL" id="HQ874630">
    <property type="protein sequence ID" value="ADY62482.1"/>
    <property type="molecule type" value="mRNA"/>
</dbReference>
<protein>
    <submittedName>
        <fullName evidence="16 19">Cytochrome P450</fullName>
    </submittedName>
    <submittedName>
        <fullName evidence="20">Cytochrome P450 6AQ1 isoform X1</fullName>
    </submittedName>
</protein>
<evidence type="ECO:0000256" key="15">
    <source>
        <dbReference type="SAM" id="Phobius"/>
    </source>
</evidence>
<evidence type="ECO:0000256" key="1">
    <source>
        <dbReference type="ARBA" id="ARBA00001971"/>
    </source>
</evidence>
<dbReference type="PRINTS" id="PR00385">
    <property type="entry name" value="P450"/>
</dbReference>
<keyword evidence="12 15" id="KW-0472">Membrane</keyword>
<evidence type="ECO:0000256" key="2">
    <source>
        <dbReference type="ARBA" id="ARBA00004174"/>
    </source>
</evidence>
<keyword evidence="15" id="KW-1133">Transmembrane helix</keyword>
<evidence type="ECO:0000256" key="6">
    <source>
        <dbReference type="ARBA" id="ARBA00022723"/>
    </source>
</evidence>
<proteinExistence type="evidence at transcript level"/>
<evidence type="ECO:0000256" key="10">
    <source>
        <dbReference type="ARBA" id="ARBA00023004"/>
    </source>
</evidence>
<evidence type="ECO:0000256" key="12">
    <source>
        <dbReference type="ARBA" id="ARBA00023136"/>
    </source>
</evidence>
<evidence type="ECO:0000256" key="9">
    <source>
        <dbReference type="ARBA" id="ARBA00023002"/>
    </source>
</evidence>
<dbReference type="CDD" id="cd11056">
    <property type="entry name" value="CYP6-like"/>
    <property type="match status" value="1"/>
</dbReference>
<dbReference type="KEGG" id="ame:408383"/>
<dbReference type="Gene3D" id="1.10.630.10">
    <property type="entry name" value="Cytochrome P450"/>
    <property type="match status" value="1"/>
</dbReference>
<evidence type="ECO:0000313" key="20">
    <source>
        <dbReference type="RefSeq" id="XP_016770827.2"/>
    </source>
</evidence>
<dbReference type="InterPro" id="IPR002401">
    <property type="entry name" value="Cyt_P450_E_grp-I"/>
</dbReference>
<dbReference type="GO" id="GO:0005506">
    <property type="term" value="F:iron ion binding"/>
    <property type="evidence" value="ECO:0007669"/>
    <property type="project" value="InterPro"/>
</dbReference>
<reference evidence="17" key="4">
    <citation type="submission" date="2021-01" db="UniProtKB">
        <authorList>
            <consortium name="EnsemblMetazoa"/>
        </authorList>
    </citation>
    <scope>IDENTIFICATION</scope>
    <source>
        <strain evidence="17">DH4</strain>
    </source>
</reference>
<dbReference type="PROSITE" id="PS00086">
    <property type="entry name" value="CYTOCHROME_P450"/>
    <property type="match status" value="1"/>
</dbReference>
<dbReference type="GO" id="GO:0020037">
    <property type="term" value="F:heme binding"/>
    <property type="evidence" value="ECO:0007669"/>
    <property type="project" value="InterPro"/>
</dbReference>
<dbReference type="InterPro" id="IPR017972">
    <property type="entry name" value="Cyt_P450_CS"/>
</dbReference>
<gene>
    <name evidence="19 20" type="primary">CYP6AQ1</name>
    <name evidence="17" type="synonym">408383</name>
</gene>
<dbReference type="Proteomes" id="UP000005203">
    <property type="component" value="Linkage group LG12"/>
</dbReference>
<evidence type="ECO:0000256" key="11">
    <source>
        <dbReference type="ARBA" id="ARBA00023033"/>
    </source>
</evidence>
<dbReference type="EnsemblMetazoa" id="XM_016915338">
    <property type="protein sequence ID" value="XP_016770827"/>
    <property type="gene ID" value="GeneID_408383"/>
</dbReference>
<evidence type="ECO:0000256" key="14">
    <source>
        <dbReference type="RuleBase" id="RU000461"/>
    </source>
</evidence>
<dbReference type="AlphaFoldDB" id="F1DPP0"/>
<accession>A0A8B7KNR4</accession>
<dbReference type="Pfam" id="PF00067">
    <property type="entry name" value="p450"/>
    <property type="match status" value="1"/>
</dbReference>
<dbReference type="GO" id="GO:0016705">
    <property type="term" value="F:oxidoreductase activity, acting on paired donors, with incorporation or reduction of molecular oxygen"/>
    <property type="evidence" value="ECO:0007669"/>
    <property type="project" value="InterPro"/>
</dbReference>
<organism evidence="18 20">
    <name type="scientific">Apis mellifera</name>
    <name type="common">Honeybee</name>
    <dbReference type="NCBI Taxonomy" id="7460"/>
    <lineage>
        <taxon>Eukaryota</taxon>
        <taxon>Metazoa</taxon>
        <taxon>Ecdysozoa</taxon>
        <taxon>Arthropoda</taxon>
        <taxon>Hexapoda</taxon>
        <taxon>Insecta</taxon>
        <taxon>Pterygota</taxon>
        <taxon>Neoptera</taxon>
        <taxon>Endopterygota</taxon>
        <taxon>Hymenoptera</taxon>
        <taxon>Apocrita</taxon>
        <taxon>Aculeata</taxon>
        <taxon>Apoidea</taxon>
        <taxon>Anthophila</taxon>
        <taxon>Apidae</taxon>
        <taxon>Apis</taxon>
    </lineage>
</organism>
<keyword evidence="10 13" id="KW-0408">Iron</keyword>
<dbReference type="GeneID" id="408383"/>
<evidence type="ECO:0000313" key="16">
    <source>
        <dbReference type="EMBL" id="ADY62482.1"/>
    </source>
</evidence>
<dbReference type="InterPro" id="IPR050476">
    <property type="entry name" value="Insect_CytP450_Detox"/>
</dbReference>
<keyword evidence="6 13" id="KW-0479">Metal-binding</keyword>
<evidence type="ECO:0000256" key="7">
    <source>
        <dbReference type="ARBA" id="ARBA00022824"/>
    </source>
</evidence>
<dbReference type="InterPro" id="IPR001128">
    <property type="entry name" value="Cyt_P450"/>
</dbReference>
<keyword evidence="11 14" id="KW-0503">Monooxygenase</keyword>
<accession>F1DPP0</accession>
<keyword evidence="8" id="KW-0492">Microsome</keyword>
<reference evidence="19" key="3">
    <citation type="journal article" date="2014" name="BMC Genomics">
        <title>Finding the missing honey bee genes: lessons learned from a genome upgrade.</title>
        <authorList>
            <consortium name="HGSC production teams"/>
            <consortium name="Honey Bee Genome Sequencing Consortium"/>
            <person name="Elsik C.G."/>
            <person name="Worley K.C."/>
            <person name="Bennett A.K."/>
            <person name="Beye M."/>
            <person name="Camara F."/>
            <person name="Childers C.P."/>
            <person name="de Graaf D.C."/>
            <person name="Debyser G."/>
            <person name="Deng J."/>
            <person name="Devreese B."/>
            <person name="Elhaik E."/>
            <person name="Evans J.D."/>
            <person name="Foster L.J."/>
            <person name="Graur D."/>
            <person name="Guigo R."/>
            <person name="Hoff K.J."/>
            <person name="Holder M.E."/>
            <person name="Hudson M.E."/>
            <person name="Hunt G.J."/>
            <person name="Jiang H."/>
            <person name="Joshi V."/>
            <person name="Khetani R.S."/>
            <person name="Kosarev P."/>
            <person name="Kovar C.L."/>
            <person name="Ma J."/>
            <person name="Maleszka R."/>
            <person name="Moritz R.F."/>
            <person name="Munoz-Torres M.C."/>
            <person name="Murphy T.D."/>
            <person name="Muzny D.M."/>
            <person name="Newsham I.F."/>
            <person name="Reese J.T."/>
            <person name="Robertson H.M."/>
            <person name="Robinson G.E."/>
            <person name="Rueppell O."/>
            <person name="Solovyev V."/>
            <person name="Stanke M."/>
            <person name="Stolle E."/>
            <person name="Tsuruda J.M."/>
            <person name="Vaerenbergh M.V."/>
            <person name="Waterhouse R.M."/>
            <person name="Weaver D.B."/>
            <person name="Whitfield C.W."/>
            <person name="Wu Y."/>
            <person name="Zdobnov E.M."/>
            <person name="Zhang L."/>
            <person name="Zhu D."/>
            <person name="Gibbs R.A."/>
        </authorList>
    </citation>
    <scope>NUCLEOTIDE SEQUENCE</scope>
</reference>
<feature type="binding site" description="axial binding residue" evidence="13">
    <location>
        <position position="454"/>
    </location>
    <ligand>
        <name>heme</name>
        <dbReference type="ChEBI" id="CHEBI:30413"/>
    </ligand>
    <ligandPart>
        <name>Fe</name>
        <dbReference type="ChEBI" id="CHEBI:18248"/>
    </ligandPart>
</feature>
<dbReference type="FunFam" id="1.10.630.10:FF:000042">
    <property type="entry name" value="Cytochrome P450"/>
    <property type="match status" value="1"/>
</dbReference>
<dbReference type="PANTHER" id="PTHR24292">
    <property type="entry name" value="CYTOCHROME P450"/>
    <property type="match status" value="1"/>
</dbReference>
<dbReference type="CTD" id="408383"/>
<comment type="subcellular location">
    <subcellularLocation>
        <location evidence="3">Endoplasmic reticulum membrane</location>
        <topology evidence="3">Peripheral membrane protein</topology>
    </subcellularLocation>
    <subcellularLocation>
        <location evidence="2">Microsome membrane</location>
        <topology evidence="2">Peripheral membrane protein</topology>
    </subcellularLocation>
</comment>
<comment type="similarity">
    <text evidence="4 14">Belongs to the cytochrome P450 family.</text>
</comment>
<evidence type="ECO:0000313" key="17">
    <source>
        <dbReference type="EnsemblMetazoa" id="NP_001191991"/>
    </source>
</evidence>
<reference evidence="19" key="1">
    <citation type="journal article" date="2006" name="Nature">
        <title>Insights into social insects from the genome of the honeybee Apis mellifera.</title>
        <authorList>
            <consortium name="Honeybee Genome Sequencing Consortium"/>
        </authorList>
    </citation>
    <scope>NUCLEOTIDE SEQUENCE</scope>
</reference>
<name>F1DPP0_APIME</name>
<keyword evidence="9 14" id="KW-0560">Oxidoreductase</keyword>
<keyword evidence="18" id="KW-1185">Reference proteome</keyword>
<evidence type="ECO:0000256" key="4">
    <source>
        <dbReference type="ARBA" id="ARBA00010617"/>
    </source>
</evidence>
<reference evidence="16" key="2">
    <citation type="submission" date="2011-01" db="EMBL/GenBank/DDBJ databases">
        <title>Cloning, characterization and functional analysis of P450 in Apis mellifera.</title>
        <authorList>
            <person name="Tang X."/>
            <person name="Diao Q."/>
            <person name="Gao X."/>
        </authorList>
    </citation>
    <scope>NUCLEOTIDE SEQUENCE</scope>
</reference>
<feature type="transmembrane region" description="Helical" evidence="15">
    <location>
        <begin position="6"/>
        <end position="27"/>
    </location>
</feature>
<dbReference type="PANTHER" id="PTHR24292:SF45">
    <property type="entry name" value="CYTOCHROME P450 6G1-RELATED"/>
    <property type="match status" value="1"/>
</dbReference>
<dbReference type="SMR" id="F1DPP0"/>
<keyword evidence="5 13" id="KW-0349">Heme</keyword>
<evidence type="ECO:0000313" key="19">
    <source>
        <dbReference type="RefSeq" id="NP_001191991.1"/>
    </source>
</evidence>
<accession>A0A8U0YTG3</accession>
<evidence type="ECO:0000256" key="8">
    <source>
        <dbReference type="ARBA" id="ARBA00022848"/>
    </source>
</evidence>
<sequence length="514" mass="59270">MNLLTPYWSLDILIVSSSLMIAVYLYASWKLKYWSRRGIMQITPSPLFGNFKKCILFQKSVSEIIRELYGQNEGLPFMGFYIFYKPFFLVRDIELVKHILVKDFNTFANKHTSADSKNDRIGYSNLFIIKNPAWKYLRGKLTSVFTSGKLKKMFDLMLIIGKNLEKHLELLNLDGNGKEVELKDLCANFTTDLIGTTAFGVNLNSLKDPNSDFRENGRLVFDYNLKRAFEFFSIFFFPNLNKYFSVKFFGKATDYFRNSFWSVINQRIESNVKRNDLIDCLIELREKHKNDESFEGFRFDGDDLVSQAAIFFTGGFETSSTTISFTLYELALNKDIQKTVRTEIHEALAQTDGKITYDMITNLPYLDMVVSETLRKYPPLGFLDRVALHDYKIPNSDVTIDKDTPVIIPMIAFHYDPKYFPNPEKYDPLRFSEEVKKTRPSYVYMPFGEGPHICIGMRLGLLQSKLGIIEILKDYEVSPCEKTKIPMVLDPKGLTTTALGGLYLNIRKITIAAG</sequence>
<evidence type="ECO:0000313" key="18">
    <source>
        <dbReference type="Proteomes" id="UP000005203"/>
    </source>
</evidence>
<dbReference type="InterPro" id="IPR036396">
    <property type="entry name" value="Cyt_P450_sf"/>
</dbReference>
<evidence type="ECO:0000256" key="3">
    <source>
        <dbReference type="ARBA" id="ARBA00004406"/>
    </source>
</evidence>
<keyword evidence="15" id="KW-0812">Transmembrane</keyword>
<keyword evidence="7" id="KW-0256">Endoplasmic reticulum</keyword>
<evidence type="ECO:0000256" key="5">
    <source>
        <dbReference type="ARBA" id="ARBA00022617"/>
    </source>
</evidence>
<dbReference type="RefSeq" id="XP_016770827.2">
    <property type="nucleotide sequence ID" value="XM_016915338.2"/>
</dbReference>
<dbReference type="GO" id="GO:0005789">
    <property type="term" value="C:endoplasmic reticulum membrane"/>
    <property type="evidence" value="ECO:0007669"/>
    <property type="project" value="UniProtKB-SubCell"/>
</dbReference>
<dbReference type="SUPFAM" id="SSF48264">
    <property type="entry name" value="Cytochrome P450"/>
    <property type="match status" value="1"/>
</dbReference>
<dbReference type="PRINTS" id="PR00463">
    <property type="entry name" value="EP450I"/>
</dbReference>
<comment type="cofactor">
    <cofactor evidence="1 13">
        <name>heme</name>
        <dbReference type="ChEBI" id="CHEBI:30413"/>
    </cofactor>
</comment>